<evidence type="ECO:0000313" key="3">
    <source>
        <dbReference type="EMBL" id="ALL64766.1"/>
    </source>
</evidence>
<evidence type="ECO:0000259" key="2">
    <source>
        <dbReference type="Pfam" id="PF03537"/>
    </source>
</evidence>
<evidence type="ECO:0000256" key="1">
    <source>
        <dbReference type="SAM" id="Phobius"/>
    </source>
</evidence>
<evidence type="ECO:0000313" key="4">
    <source>
        <dbReference type="Proteomes" id="UP000019146"/>
    </source>
</evidence>
<dbReference type="AlphaFoldDB" id="A0A0P0R908"/>
<proteinExistence type="predicted"/>
<sequence length="311" mass="34494">MTASSLARLGVSWIVVVCAAVVILLLSVAWVRPALAACKRASSTGIGAVAFFYGANVQAERFEPFDTVVIEPDSGFDPRAHTAHCPNWYAYVSVGEVTKARAYYAQMPKTWFAGSNAAWASTVVDQTASGWPAFFVDQIIKPLWERGYRGFFLDTLDSYQLVAKTDAERAQQQAGIGAVLRELKARYPQARLILNRGFEILPQVHEQVAAVAFESLFGRWDQANQRYDEVPGNDREWLLAQAREIHERYSLPVISIDYCPPEDDACRRDIVQKISALGIVPYVADGGLQTIGLSHSIIKDAEPLTKVSLRR</sequence>
<dbReference type="EMBL" id="CP012746">
    <property type="protein sequence ID" value="ALL64766.1"/>
    <property type="molecule type" value="Genomic_DNA"/>
</dbReference>
<feature type="transmembrane region" description="Helical" evidence="1">
    <location>
        <begin position="12"/>
        <end position="31"/>
    </location>
</feature>
<dbReference type="Gene3D" id="3.20.20.70">
    <property type="entry name" value="Aldolase class I"/>
    <property type="match status" value="1"/>
</dbReference>
<dbReference type="InterPro" id="IPR017853">
    <property type="entry name" value="GH"/>
</dbReference>
<keyword evidence="1" id="KW-1133">Transmembrane helix</keyword>
<keyword evidence="1" id="KW-0812">Transmembrane</keyword>
<dbReference type="GeneID" id="69968902"/>
<dbReference type="InterPro" id="IPR013785">
    <property type="entry name" value="Aldolase_TIM"/>
</dbReference>
<name>A0A0P0R908_9BURK</name>
<feature type="domain" description="Glycoside-hydrolase family GH114 TIM-barrel" evidence="2">
    <location>
        <begin position="88"/>
        <end position="288"/>
    </location>
</feature>
<dbReference type="RefSeq" id="WP_036004359.1">
    <property type="nucleotide sequence ID" value="NZ_CP012746.1"/>
</dbReference>
<dbReference type="Pfam" id="PF03537">
    <property type="entry name" value="Glyco_hydro_114"/>
    <property type="match status" value="1"/>
</dbReference>
<dbReference type="PANTHER" id="PTHR35882:SF2">
    <property type="entry name" value="PELA"/>
    <property type="match status" value="1"/>
</dbReference>
<dbReference type="SUPFAM" id="SSF51445">
    <property type="entry name" value="(Trans)glycosidases"/>
    <property type="match status" value="1"/>
</dbReference>
<organism evidence="3 4">
    <name type="scientific">Paraburkholderia caribensis MBA4</name>
    <dbReference type="NCBI Taxonomy" id="1323664"/>
    <lineage>
        <taxon>Bacteria</taxon>
        <taxon>Pseudomonadati</taxon>
        <taxon>Pseudomonadota</taxon>
        <taxon>Betaproteobacteria</taxon>
        <taxon>Burkholderiales</taxon>
        <taxon>Burkholderiaceae</taxon>
        <taxon>Paraburkholderia</taxon>
    </lineage>
</organism>
<protein>
    <submittedName>
        <fullName evidence="3">Extracellular Matrix protein PelA</fullName>
    </submittedName>
</protein>
<accession>A0A0P0R908</accession>
<dbReference type="PANTHER" id="PTHR35882">
    <property type="entry name" value="PELA"/>
    <property type="match status" value="1"/>
</dbReference>
<dbReference type="Proteomes" id="UP000019146">
    <property type="component" value="Chromosome 1"/>
</dbReference>
<reference evidence="3 4" key="1">
    <citation type="journal article" date="2014" name="Genome Announc.">
        <title>Draft Genome Sequence of the Haloacid-Degrading Burkholderia caribensis Strain MBA4.</title>
        <authorList>
            <person name="Pan Y."/>
            <person name="Kong K.F."/>
            <person name="Tsang J.S."/>
        </authorList>
    </citation>
    <scope>NUCLEOTIDE SEQUENCE [LARGE SCALE GENOMIC DNA]</scope>
    <source>
        <strain evidence="3 4">MBA4</strain>
    </source>
</reference>
<keyword evidence="1" id="KW-0472">Membrane</keyword>
<dbReference type="InterPro" id="IPR004352">
    <property type="entry name" value="GH114_TIM-barrel"/>
</dbReference>
<dbReference type="KEGG" id="bcai:K788_0002275"/>
<gene>
    <name evidence="3" type="ORF">K788_0002275</name>
</gene>